<evidence type="ECO:0000256" key="18">
    <source>
        <dbReference type="ARBA" id="ARBA00023172"/>
    </source>
</evidence>
<dbReference type="Gene3D" id="3.30.420.10">
    <property type="entry name" value="Ribonuclease H-like superfamily/Ribonuclease H"/>
    <property type="match status" value="1"/>
</dbReference>
<dbReference type="InterPro" id="IPR039537">
    <property type="entry name" value="Retrotran_Ty1/copia-like"/>
</dbReference>
<reference evidence="25 26" key="1">
    <citation type="journal article" date="2011" name="Proc. Natl. Acad. Sci. U.S.A.">
        <title>Evolutionary erosion of yeast sex chromosomes by mating-type switching accidents.</title>
        <authorList>
            <person name="Gordon J.L."/>
            <person name="Armisen D."/>
            <person name="Proux-Wera E."/>
            <person name="Oheigeartaigh S.S."/>
            <person name="Byrne K.P."/>
            <person name="Wolfe K.H."/>
        </authorList>
    </citation>
    <scope>NUCLEOTIDE SEQUENCE [LARGE SCALE GENOMIC DNA]</scope>
    <source>
        <strain evidence="26">ATCC 34711 / CBS 6284 / DSM 70876 / NBRC 10599 / NRRL Y-10934 / UCD 77-7</strain>
    </source>
</reference>
<evidence type="ECO:0000313" key="26">
    <source>
        <dbReference type="Proteomes" id="UP000002866"/>
    </source>
</evidence>
<evidence type="ECO:0000256" key="17">
    <source>
        <dbReference type="ARBA" id="ARBA00023125"/>
    </source>
</evidence>
<dbReference type="GO" id="GO:0003964">
    <property type="term" value="F:RNA-directed DNA polymerase activity"/>
    <property type="evidence" value="ECO:0007669"/>
    <property type="project" value="UniProtKB-KW"/>
</dbReference>
<dbReference type="GO" id="GO:0003887">
    <property type="term" value="F:DNA-directed DNA polymerase activity"/>
    <property type="evidence" value="ECO:0007669"/>
    <property type="project" value="UniProtKB-KW"/>
</dbReference>
<dbReference type="EMBL" id="HE806319">
    <property type="protein sequence ID" value="CCH60772.1"/>
    <property type="molecule type" value="Genomic_DNA"/>
</dbReference>
<keyword evidence="13" id="KW-0694">RNA-binding</keyword>
<dbReference type="AlphaFoldDB" id="I2H320"/>
<keyword evidence="10" id="KW-0255">Endonuclease</keyword>
<dbReference type="GeneID" id="14496118"/>
<evidence type="ECO:0000256" key="16">
    <source>
        <dbReference type="ARBA" id="ARBA00022932"/>
    </source>
</evidence>
<evidence type="ECO:0000256" key="19">
    <source>
        <dbReference type="ARBA" id="ARBA00023242"/>
    </source>
</evidence>
<gene>
    <name evidence="25" type="primary">TBLA0D02690</name>
    <name evidence="25" type="ORF">TBLA_0D02690</name>
</gene>
<name>I2H320_HENB6</name>
<dbReference type="HOGENOM" id="CLU_1526171_0_0_1"/>
<dbReference type="PROSITE" id="PS50994">
    <property type="entry name" value="INTEGRASE"/>
    <property type="match status" value="1"/>
</dbReference>
<evidence type="ECO:0000256" key="12">
    <source>
        <dbReference type="ARBA" id="ARBA00022842"/>
    </source>
</evidence>
<keyword evidence="7" id="KW-0548">Nucleotidyltransferase</keyword>
<dbReference type="KEGG" id="tbl:TBLA_0D02690"/>
<dbReference type="GO" id="GO:0046872">
    <property type="term" value="F:metal ion binding"/>
    <property type="evidence" value="ECO:0007669"/>
    <property type="project" value="UniProtKB-KW"/>
</dbReference>
<dbReference type="GO" id="GO:0006310">
    <property type="term" value="P:DNA recombination"/>
    <property type="evidence" value="ECO:0007669"/>
    <property type="project" value="UniProtKB-KW"/>
</dbReference>
<keyword evidence="4" id="KW-0963">Cytoplasm</keyword>
<evidence type="ECO:0000256" key="20">
    <source>
        <dbReference type="ARBA" id="ARBA00025590"/>
    </source>
</evidence>
<proteinExistence type="predicted"/>
<dbReference type="SUPFAM" id="SSF53098">
    <property type="entry name" value="Ribonuclease H-like"/>
    <property type="match status" value="1"/>
</dbReference>
<keyword evidence="14" id="KW-0229">DNA integration</keyword>
<dbReference type="GO" id="GO:0003723">
    <property type="term" value="F:RNA binding"/>
    <property type="evidence" value="ECO:0007669"/>
    <property type="project" value="UniProtKB-KW"/>
</dbReference>
<dbReference type="GO" id="GO:0032196">
    <property type="term" value="P:transposition"/>
    <property type="evidence" value="ECO:0007669"/>
    <property type="project" value="UniProtKB-KW"/>
</dbReference>
<dbReference type="Proteomes" id="UP000002866">
    <property type="component" value="Chromosome 4"/>
</dbReference>
<keyword evidence="11" id="KW-0378">Hydrolase</keyword>
<comment type="subcellular location">
    <subcellularLocation>
        <location evidence="3">Cytoplasm</location>
    </subcellularLocation>
    <subcellularLocation>
        <location evidence="2">Nucleus</location>
    </subcellularLocation>
</comment>
<keyword evidence="12" id="KW-0460">Magnesium</keyword>
<feature type="domain" description="Integrase catalytic" evidence="24">
    <location>
        <begin position="67"/>
        <end position="176"/>
    </location>
</feature>
<evidence type="ECO:0000256" key="11">
    <source>
        <dbReference type="ARBA" id="ARBA00022801"/>
    </source>
</evidence>
<dbReference type="InterPro" id="IPR036397">
    <property type="entry name" value="RNaseH_sf"/>
</dbReference>
<dbReference type="GO" id="GO:0004523">
    <property type="term" value="F:RNA-DNA hybrid ribonuclease activity"/>
    <property type="evidence" value="ECO:0007669"/>
    <property type="project" value="UniProtKB-EC"/>
</dbReference>
<dbReference type="PANTHER" id="PTHR42648">
    <property type="entry name" value="TRANSPOSASE, PUTATIVE-RELATED"/>
    <property type="match status" value="1"/>
</dbReference>
<evidence type="ECO:0000259" key="24">
    <source>
        <dbReference type="PROSITE" id="PS50994"/>
    </source>
</evidence>
<protein>
    <recommendedName>
        <fullName evidence="24">Integrase catalytic domain-containing protein</fullName>
    </recommendedName>
</protein>
<evidence type="ECO:0000256" key="7">
    <source>
        <dbReference type="ARBA" id="ARBA00022695"/>
    </source>
</evidence>
<dbReference type="GO" id="GO:0005634">
    <property type="term" value="C:nucleus"/>
    <property type="evidence" value="ECO:0007669"/>
    <property type="project" value="UniProtKB-SubCell"/>
</dbReference>
<dbReference type="GO" id="GO:0003677">
    <property type="term" value="F:DNA binding"/>
    <property type="evidence" value="ECO:0007669"/>
    <property type="project" value="UniProtKB-KW"/>
</dbReference>
<evidence type="ECO:0000256" key="1">
    <source>
        <dbReference type="ARBA" id="ARBA00000077"/>
    </source>
</evidence>
<keyword evidence="18" id="KW-0233">DNA recombination</keyword>
<sequence length="176" mass="20646">MYYKFINKNGIRVKFYYDMPSTKLEIQLNEMVHFPKWMVDLNKCEICVAGKMTKHFHYTNSMNNYTMLKTPGSSWTINLFGPVNKVTSGTPRFMMLMVDSVSRYVICTTHLYKIDDEIVAQIDNNIRFIETQFGRKVQEFITDRGSEFTNNDLKLLEDKKGIQLLSSISVQRRIIT</sequence>
<evidence type="ECO:0000256" key="13">
    <source>
        <dbReference type="ARBA" id="ARBA00022884"/>
    </source>
</evidence>
<dbReference type="InterPro" id="IPR001584">
    <property type="entry name" value="Integrase_cat-core"/>
</dbReference>
<evidence type="ECO:0000256" key="23">
    <source>
        <dbReference type="ARBA" id="ARBA00049244"/>
    </source>
</evidence>
<dbReference type="OrthoDB" id="4049108at2759"/>
<evidence type="ECO:0000256" key="6">
    <source>
        <dbReference type="ARBA" id="ARBA00022679"/>
    </source>
</evidence>
<keyword evidence="8" id="KW-0540">Nuclease</keyword>
<evidence type="ECO:0000256" key="21">
    <source>
        <dbReference type="ARBA" id="ARBA00025615"/>
    </source>
</evidence>
<dbReference type="RefSeq" id="XP_004180291.1">
    <property type="nucleotide sequence ID" value="XM_004180243.1"/>
</dbReference>
<comment type="function">
    <text evidence="20">Reverse transcriptase/ribonuclease H (RT) is a multifunctional enzyme that catalyzes the conversion of the retro-elements RNA genome into dsDNA within the VLP. The enzyme displays a DNA polymerase activity that can copy either DNA or RNA templates, and a ribonuclease H (RNase H) activity that cleaves the RNA strand of RNA-DNA heteroduplexes during plus-strand synthesis and hydrolyzes RNA primers. The conversion leads to a linear dsDNA copy of the retrotransposon that includes long terminal repeats (LTRs) at both ends.</text>
</comment>
<evidence type="ECO:0000256" key="3">
    <source>
        <dbReference type="ARBA" id="ARBA00004496"/>
    </source>
</evidence>
<keyword evidence="6" id="KW-0808">Transferase</keyword>
<keyword evidence="16" id="KW-0239">DNA-directed DNA polymerase</keyword>
<evidence type="ECO:0000256" key="22">
    <source>
        <dbReference type="ARBA" id="ARBA00048173"/>
    </source>
</evidence>
<comment type="function">
    <text evidence="21">Integrase (IN) targets the VLP to the nucleus, where a subparticle preintegration complex (PIC) containing at least integrase and the newly synthesized dsDNA copy of the retrotransposon must transit the nuclear membrane. Once in the nucleus, integrase performs the integration of the dsDNA into the host genome.</text>
</comment>
<dbReference type="GO" id="GO:0015074">
    <property type="term" value="P:DNA integration"/>
    <property type="evidence" value="ECO:0007669"/>
    <property type="project" value="UniProtKB-KW"/>
</dbReference>
<keyword evidence="26" id="KW-1185">Reference proteome</keyword>
<comment type="catalytic activity">
    <reaction evidence="23">
        <text>DNA(n) + a 2'-deoxyribonucleoside 5'-triphosphate = DNA(n+1) + diphosphate</text>
        <dbReference type="Rhea" id="RHEA:22508"/>
        <dbReference type="Rhea" id="RHEA-COMP:17339"/>
        <dbReference type="Rhea" id="RHEA-COMP:17340"/>
        <dbReference type="ChEBI" id="CHEBI:33019"/>
        <dbReference type="ChEBI" id="CHEBI:61560"/>
        <dbReference type="ChEBI" id="CHEBI:173112"/>
        <dbReference type="EC" id="2.7.7.7"/>
    </reaction>
</comment>
<comment type="catalytic activity">
    <reaction evidence="22">
        <text>DNA(n) + a 2'-deoxyribonucleoside 5'-triphosphate = DNA(n+1) + diphosphate</text>
        <dbReference type="Rhea" id="RHEA:22508"/>
        <dbReference type="Rhea" id="RHEA-COMP:17339"/>
        <dbReference type="Rhea" id="RHEA-COMP:17340"/>
        <dbReference type="ChEBI" id="CHEBI:33019"/>
        <dbReference type="ChEBI" id="CHEBI:61560"/>
        <dbReference type="ChEBI" id="CHEBI:173112"/>
        <dbReference type="EC" id="2.7.7.49"/>
    </reaction>
</comment>
<evidence type="ECO:0000256" key="8">
    <source>
        <dbReference type="ARBA" id="ARBA00022722"/>
    </source>
</evidence>
<evidence type="ECO:0000256" key="14">
    <source>
        <dbReference type="ARBA" id="ARBA00022908"/>
    </source>
</evidence>
<keyword evidence="9" id="KW-0479">Metal-binding</keyword>
<evidence type="ECO:0000256" key="5">
    <source>
        <dbReference type="ARBA" id="ARBA00022578"/>
    </source>
</evidence>
<keyword evidence="17" id="KW-0238">DNA-binding</keyword>
<evidence type="ECO:0000256" key="10">
    <source>
        <dbReference type="ARBA" id="ARBA00022759"/>
    </source>
</evidence>
<evidence type="ECO:0000256" key="4">
    <source>
        <dbReference type="ARBA" id="ARBA00022490"/>
    </source>
</evidence>
<organism evidence="25 26">
    <name type="scientific">Henningerozyma blattae (strain ATCC 34711 / CBS 6284 / DSM 70876 / NBRC 10599 / NRRL Y-10934 / UCD 77-7)</name>
    <name type="common">Yeast</name>
    <name type="synonym">Tetrapisispora blattae</name>
    <dbReference type="NCBI Taxonomy" id="1071380"/>
    <lineage>
        <taxon>Eukaryota</taxon>
        <taxon>Fungi</taxon>
        <taxon>Dikarya</taxon>
        <taxon>Ascomycota</taxon>
        <taxon>Saccharomycotina</taxon>
        <taxon>Saccharomycetes</taxon>
        <taxon>Saccharomycetales</taxon>
        <taxon>Saccharomycetaceae</taxon>
        <taxon>Henningerozyma</taxon>
    </lineage>
</organism>
<accession>I2H320</accession>
<comment type="catalytic activity">
    <reaction evidence="1">
        <text>Endonucleolytic cleavage to 5'-phosphomonoester.</text>
        <dbReference type="EC" id="3.1.26.4"/>
    </reaction>
</comment>
<dbReference type="InterPro" id="IPR012337">
    <property type="entry name" value="RNaseH-like_sf"/>
</dbReference>
<evidence type="ECO:0000256" key="9">
    <source>
        <dbReference type="ARBA" id="ARBA00022723"/>
    </source>
</evidence>
<evidence type="ECO:0000256" key="2">
    <source>
        <dbReference type="ARBA" id="ARBA00004123"/>
    </source>
</evidence>
<evidence type="ECO:0000256" key="15">
    <source>
        <dbReference type="ARBA" id="ARBA00022918"/>
    </source>
</evidence>
<dbReference type="GO" id="GO:0005737">
    <property type="term" value="C:cytoplasm"/>
    <property type="evidence" value="ECO:0007669"/>
    <property type="project" value="UniProtKB-SubCell"/>
</dbReference>
<dbReference type="InParanoid" id="I2H320"/>
<dbReference type="eggNOG" id="KOG0017">
    <property type="taxonomic scope" value="Eukaryota"/>
</dbReference>
<keyword evidence="19" id="KW-0539">Nucleus</keyword>
<keyword evidence="5" id="KW-0815">Transposition</keyword>
<dbReference type="PANTHER" id="PTHR42648:SF11">
    <property type="entry name" value="TRANSPOSON TY4-P GAG-POL POLYPROTEIN"/>
    <property type="match status" value="1"/>
</dbReference>
<keyword evidence="15" id="KW-0695">RNA-directed DNA polymerase</keyword>
<evidence type="ECO:0000313" key="25">
    <source>
        <dbReference type="EMBL" id="CCH60772.1"/>
    </source>
</evidence>
<dbReference type="OMA" id="SWTINLF"/>